<evidence type="ECO:0000313" key="5">
    <source>
        <dbReference type="EMBL" id="ROP44684.1"/>
    </source>
</evidence>
<dbReference type="FunCoup" id="A0A3N1HQ86">
    <property type="interactions" value="2"/>
</dbReference>
<evidence type="ECO:0000313" key="6">
    <source>
        <dbReference type="Proteomes" id="UP000276232"/>
    </source>
</evidence>
<dbReference type="PANTHER" id="PTHR33154:SF18">
    <property type="entry name" value="ARSENICAL RESISTANCE OPERON REPRESSOR"/>
    <property type="match status" value="1"/>
</dbReference>
<dbReference type="PROSITE" id="PS50987">
    <property type="entry name" value="HTH_ARSR_2"/>
    <property type="match status" value="1"/>
</dbReference>
<dbReference type="AlphaFoldDB" id="A0A3N1HQ86"/>
<feature type="domain" description="HTH arsR-type" evidence="4">
    <location>
        <begin position="46"/>
        <end position="143"/>
    </location>
</feature>
<dbReference type="InterPro" id="IPR051081">
    <property type="entry name" value="HTH_MetalResp_TranReg"/>
</dbReference>
<keyword evidence="6" id="KW-1185">Reference proteome</keyword>
<dbReference type="InterPro" id="IPR018334">
    <property type="entry name" value="ArsR_HTH"/>
</dbReference>
<reference evidence="5 6" key="1">
    <citation type="journal article" date="2015" name="Stand. Genomic Sci.">
        <title>Genomic Encyclopedia of Bacterial and Archaeal Type Strains, Phase III: the genomes of soil and plant-associated and newly described type strains.</title>
        <authorList>
            <person name="Whitman W.B."/>
            <person name="Woyke T."/>
            <person name="Klenk H.P."/>
            <person name="Zhou Y."/>
            <person name="Lilburn T.G."/>
            <person name="Beck B.J."/>
            <person name="De Vos P."/>
            <person name="Vandamme P."/>
            <person name="Eisen J.A."/>
            <person name="Garrity G."/>
            <person name="Hugenholtz P."/>
            <person name="Kyrpides N.C."/>
        </authorList>
    </citation>
    <scope>NUCLEOTIDE SEQUENCE [LARGE SCALE GENOMIC DNA]</scope>
    <source>
        <strain evidence="5 6">CECT 7306</strain>
    </source>
</reference>
<dbReference type="PRINTS" id="PR00778">
    <property type="entry name" value="HTHARSR"/>
</dbReference>
<accession>A0A3N1HQ86</accession>
<dbReference type="InterPro" id="IPR001845">
    <property type="entry name" value="HTH_ArsR_DNA-bd_dom"/>
</dbReference>
<dbReference type="NCBIfam" id="NF033788">
    <property type="entry name" value="HTH_metalloreg"/>
    <property type="match status" value="1"/>
</dbReference>
<keyword evidence="3" id="KW-0804">Transcription</keyword>
<dbReference type="SMART" id="SM00418">
    <property type="entry name" value="HTH_ARSR"/>
    <property type="match status" value="1"/>
</dbReference>
<evidence type="ECO:0000259" key="4">
    <source>
        <dbReference type="PROSITE" id="PS50987"/>
    </source>
</evidence>
<protein>
    <submittedName>
        <fullName evidence="5">ArsR family transcriptional regulator</fullName>
    </submittedName>
</protein>
<evidence type="ECO:0000256" key="3">
    <source>
        <dbReference type="ARBA" id="ARBA00023163"/>
    </source>
</evidence>
<dbReference type="InterPro" id="IPR036388">
    <property type="entry name" value="WH-like_DNA-bd_sf"/>
</dbReference>
<comment type="caution">
    <text evidence="5">The sequence shown here is derived from an EMBL/GenBank/DDBJ whole genome shotgun (WGS) entry which is preliminary data.</text>
</comment>
<name>A0A3N1HQ86_9ACTN</name>
<dbReference type="PROSITE" id="PS00846">
    <property type="entry name" value="HTH_ARSR_1"/>
    <property type="match status" value="1"/>
</dbReference>
<dbReference type="GO" id="GO:0003700">
    <property type="term" value="F:DNA-binding transcription factor activity"/>
    <property type="evidence" value="ECO:0007669"/>
    <property type="project" value="InterPro"/>
</dbReference>
<dbReference type="PANTHER" id="PTHR33154">
    <property type="entry name" value="TRANSCRIPTIONAL REGULATOR, ARSR FAMILY"/>
    <property type="match status" value="1"/>
</dbReference>
<keyword evidence="1" id="KW-0805">Transcription regulation</keyword>
<dbReference type="InterPro" id="IPR036390">
    <property type="entry name" value="WH_DNA-bd_sf"/>
</dbReference>
<dbReference type="Proteomes" id="UP000276232">
    <property type="component" value="Unassembled WGS sequence"/>
</dbReference>
<keyword evidence="2" id="KW-0238">DNA-binding</keyword>
<sequence length="147" mass="14761">MGAMAITTETVPAAPVALAPIAPGLPVGPMGAADVACCAPLTREPLSAEAAAGLARTLKAVADPARLRLLSLVAAHEGGEACVCDLTEPVGLSQPTVSHHLKVLVEAGLLTRDKRGVWAYYAIVPEALNALSAVLAAPSGAIDRPAT</sequence>
<dbReference type="InterPro" id="IPR011991">
    <property type="entry name" value="ArsR-like_HTH"/>
</dbReference>
<gene>
    <name evidence="5" type="ORF">EDC03_0810</name>
</gene>
<dbReference type="GO" id="GO:0003677">
    <property type="term" value="F:DNA binding"/>
    <property type="evidence" value="ECO:0007669"/>
    <property type="project" value="UniProtKB-KW"/>
</dbReference>
<dbReference type="EMBL" id="RJKN01000002">
    <property type="protein sequence ID" value="ROP44684.1"/>
    <property type="molecule type" value="Genomic_DNA"/>
</dbReference>
<evidence type="ECO:0000256" key="2">
    <source>
        <dbReference type="ARBA" id="ARBA00023125"/>
    </source>
</evidence>
<proteinExistence type="predicted"/>
<dbReference type="InParanoid" id="A0A3N1HQ86"/>
<evidence type="ECO:0000256" key="1">
    <source>
        <dbReference type="ARBA" id="ARBA00023015"/>
    </source>
</evidence>
<organism evidence="5 6">
    <name type="scientific">Pseudokineococcus lusitanus</name>
    <dbReference type="NCBI Taxonomy" id="763993"/>
    <lineage>
        <taxon>Bacteria</taxon>
        <taxon>Bacillati</taxon>
        <taxon>Actinomycetota</taxon>
        <taxon>Actinomycetes</taxon>
        <taxon>Kineosporiales</taxon>
        <taxon>Kineosporiaceae</taxon>
        <taxon>Pseudokineococcus</taxon>
    </lineage>
</organism>
<dbReference type="CDD" id="cd00090">
    <property type="entry name" value="HTH_ARSR"/>
    <property type="match status" value="1"/>
</dbReference>
<dbReference type="Gene3D" id="1.10.10.10">
    <property type="entry name" value="Winged helix-like DNA-binding domain superfamily/Winged helix DNA-binding domain"/>
    <property type="match status" value="1"/>
</dbReference>
<dbReference type="SUPFAM" id="SSF46785">
    <property type="entry name" value="Winged helix' DNA-binding domain"/>
    <property type="match status" value="1"/>
</dbReference>
<dbReference type="Pfam" id="PF01022">
    <property type="entry name" value="HTH_5"/>
    <property type="match status" value="1"/>
</dbReference>